<dbReference type="PANTHER" id="PTHR42732:SF1">
    <property type="entry name" value="BETA-MANNOSIDASE"/>
    <property type="match status" value="1"/>
</dbReference>
<dbReference type="Gene3D" id="3.20.20.80">
    <property type="entry name" value="Glycosidases"/>
    <property type="match status" value="1"/>
</dbReference>
<dbReference type="InterPro" id="IPR006103">
    <property type="entry name" value="Glyco_hydro_2_cat"/>
</dbReference>
<evidence type="ECO:0000313" key="9">
    <source>
        <dbReference type="EMBL" id="MBO8483720.1"/>
    </source>
</evidence>
<protein>
    <submittedName>
        <fullName evidence="9">DUF4982 domain-containing protein</fullName>
    </submittedName>
</protein>
<dbReference type="Pfam" id="PF02837">
    <property type="entry name" value="Glyco_hydro_2_N"/>
    <property type="match status" value="1"/>
</dbReference>
<dbReference type="InterPro" id="IPR008979">
    <property type="entry name" value="Galactose-bd-like_sf"/>
</dbReference>
<proteinExistence type="inferred from homology"/>
<sequence>MKHLFTTLTTALFCLLSALGQERSECILTQWEFRHGHELQAQDGWQKVDIPHDWAIYGPFSRDNDLQEVAVFQNGESVATVKTGRTGGLPYVGKGCYRRNIVIPEKGDRRYVLLFDGAMSEAQVLVNGEKVCFWPYGYAAFWCDITDAVHTGDNDVAVLLENRPQSSRWYPGAGLYRKVRLLSLPQVHIPVWGTYVTTPYIGEDYASVKVQTSIEGIPQGGTVRLRTVIRDSRGNEVAVKDDIRKINYGMPAEQHLTVDRPDLWSPETPVLYTAETTVYYDGDVTGSDLEAAWKTLSGAEPSDRYVTRFGIRTVELRADKGFFLNGELRKFRGVCLHHDLGPLGAAINKAGLRRQLTLMKDMGCDAVRTSHNMPAEELVELCDEMGLMLMVEPFDEWDVAKCDNGYHRFFNEWAERDMVNMLRHFRNNPSVVMWSVGNEVPTQWTDGGYKVAAWLQDICRREDPTRPVTCGMDQFDAVVNNGFAAQLDVAGFNYKPLRYSEAYGKLPQNLILGSETASTVSSRGVYHFPMEIGHSFLHEDHQSSSYDVEYCSWSNTPDIDFAADEDKEWTIGQFMWTGIDYLGEPSPYDTDAWPNHSSMFGAVDLACIPKDRFWLYRSIWNKEEPTLHILPHWNWEGREGENVPVFVYTSYPEAELFVNGVSQGRRKKAGPEETAGILDSGYDDTAKAYASEKLMERFRLVWKDVVYRPGELKVIAYDASGNAVMEKTVRTAGKPYALKLTPDRSTLAADGEDLSYINVSVVDRDGNPIPCDSRSVKIAVEGSGKFRAMANGDPTSLELFHIPQMKLFSGQLTAIIQSGNTPGRITVHATARGLKKCSVTLRSGQTQ</sequence>
<dbReference type="SUPFAM" id="SSF49785">
    <property type="entry name" value="Galactose-binding domain-like"/>
    <property type="match status" value="1"/>
</dbReference>
<dbReference type="Pfam" id="PF16355">
    <property type="entry name" value="DUF4982"/>
    <property type="match status" value="1"/>
</dbReference>
<feature type="domain" description="Glycoside hydrolase family 2 catalytic" evidence="5">
    <location>
        <begin position="319"/>
        <end position="482"/>
    </location>
</feature>
<evidence type="ECO:0000259" key="7">
    <source>
        <dbReference type="Pfam" id="PF16355"/>
    </source>
</evidence>
<feature type="domain" description="Glycosyl hydrolases family 2 sugar binding" evidence="6">
    <location>
        <begin position="31"/>
        <end position="185"/>
    </location>
</feature>
<dbReference type="Pfam" id="PF00703">
    <property type="entry name" value="Glyco_hydro_2"/>
    <property type="match status" value="1"/>
</dbReference>
<dbReference type="GO" id="GO:0004553">
    <property type="term" value="F:hydrolase activity, hydrolyzing O-glycosyl compounds"/>
    <property type="evidence" value="ECO:0007669"/>
    <property type="project" value="InterPro"/>
</dbReference>
<dbReference type="GO" id="GO:0005975">
    <property type="term" value="P:carbohydrate metabolic process"/>
    <property type="evidence" value="ECO:0007669"/>
    <property type="project" value="InterPro"/>
</dbReference>
<feature type="domain" description="Glycoside hydrolase family 2" evidence="8">
    <location>
        <begin position="738"/>
        <end position="840"/>
    </location>
</feature>
<keyword evidence="3" id="KW-0326">Glycosidase</keyword>
<dbReference type="InterPro" id="IPR040605">
    <property type="entry name" value="Glyco_hydro2_dom5"/>
</dbReference>
<dbReference type="Pfam" id="PF02836">
    <property type="entry name" value="Glyco_hydro_2_C"/>
    <property type="match status" value="1"/>
</dbReference>
<evidence type="ECO:0000256" key="2">
    <source>
        <dbReference type="ARBA" id="ARBA00022801"/>
    </source>
</evidence>
<gene>
    <name evidence="9" type="ORF">IAB75_06360</name>
</gene>
<dbReference type="InterPro" id="IPR036156">
    <property type="entry name" value="Beta-gal/glucu_dom_sf"/>
</dbReference>
<dbReference type="AlphaFoldDB" id="A0A940DRY7"/>
<feature type="domain" description="DUF4982" evidence="7">
    <location>
        <begin position="640"/>
        <end position="724"/>
    </location>
</feature>
<evidence type="ECO:0000259" key="6">
    <source>
        <dbReference type="Pfam" id="PF02837"/>
    </source>
</evidence>
<dbReference type="InterPro" id="IPR006101">
    <property type="entry name" value="Glyco_hydro_2"/>
</dbReference>
<dbReference type="Gene3D" id="2.60.40.10">
    <property type="entry name" value="Immunoglobulins"/>
    <property type="match status" value="3"/>
</dbReference>
<dbReference type="SUPFAM" id="SSF49303">
    <property type="entry name" value="beta-Galactosidase/glucuronidase domain"/>
    <property type="match status" value="1"/>
</dbReference>
<dbReference type="InterPro" id="IPR013783">
    <property type="entry name" value="Ig-like_fold"/>
</dbReference>
<dbReference type="InterPro" id="IPR008964">
    <property type="entry name" value="Invasin/intimin_cell_adhesion"/>
</dbReference>
<dbReference type="InterPro" id="IPR006102">
    <property type="entry name" value="Ig-like_GH2"/>
</dbReference>
<dbReference type="EMBL" id="JADILV010000041">
    <property type="protein sequence ID" value="MBO8483720.1"/>
    <property type="molecule type" value="Genomic_DNA"/>
</dbReference>
<feature type="domain" description="Glycoside hydrolase family 2 immunoglobulin-like beta-sandwich" evidence="4">
    <location>
        <begin position="193"/>
        <end position="285"/>
    </location>
</feature>
<organism evidence="9 10">
    <name type="scientific">Candidatus Cryptobacteroides avicola</name>
    <dbReference type="NCBI Taxonomy" id="2840757"/>
    <lineage>
        <taxon>Bacteria</taxon>
        <taxon>Pseudomonadati</taxon>
        <taxon>Bacteroidota</taxon>
        <taxon>Bacteroidia</taxon>
        <taxon>Bacteroidales</taxon>
        <taxon>Candidatus Cryptobacteroides</taxon>
    </lineage>
</organism>
<evidence type="ECO:0000313" key="10">
    <source>
        <dbReference type="Proteomes" id="UP000725002"/>
    </source>
</evidence>
<dbReference type="InterPro" id="IPR006104">
    <property type="entry name" value="Glyco_hydro_2_N"/>
</dbReference>
<dbReference type="SUPFAM" id="SSF49373">
    <property type="entry name" value="Invasin/intimin cell-adhesion fragments"/>
    <property type="match status" value="1"/>
</dbReference>
<evidence type="ECO:0000259" key="5">
    <source>
        <dbReference type="Pfam" id="PF02836"/>
    </source>
</evidence>
<name>A0A940DRY7_9BACT</name>
<accession>A0A940DRY7</accession>
<reference evidence="9" key="2">
    <citation type="journal article" date="2021" name="PeerJ">
        <title>Extensive microbial diversity within the chicken gut microbiome revealed by metagenomics and culture.</title>
        <authorList>
            <person name="Gilroy R."/>
            <person name="Ravi A."/>
            <person name="Getino M."/>
            <person name="Pursley I."/>
            <person name="Horton D.L."/>
            <person name="Alikhan N.F."/>
            <person name="Baker D."/>
            <person name="Gharbi K."/>
            <person name="Hall N."/>
            <person name="Watson M."/>
            <person name="Adriaenssens E.M."/>
            <person name="Foster-Nyarko E."/>
            <person name="Jarju S."/>
            <person name="Secka A."/>
            <person name="Antonio M."/>
            <person name="Oren A."/>
            <person name="Chaudhuri R.R."/>
            <person name="La Ragione R."/>
            <person name="Hildebrand F."/>
            <person name="Pallen M.J."/>
        </authorList>
    </citation>
    <scope>NUCLEOTIDE SEQUENCE</scope>
    <source>
        <strain evidence="9">G3-8215</strain>
    </source>
</reference>
<dbReference type="PANTHER" id="PTHR42732">
    <property type="entry name" value="BETA-GALACTOSIDASE"/>
    <property type="match status" value="1"/>
</dbReference>
<comment type="similarity">
    <text evidence="1">Belongs to the glycosyl hydrolase 2 family.</text>
</comment>
<evidence type="ECO:0000259" key="8">
    <source>
        <dbReference type="Pfam" id="PF18565"/>
    </source>
</evidence>
<dbReference type="SUPFAM" id="SSF51445">
    <property type="entry name" value="(Trans)glycosidases"/>
    <property type="match status" value="1"/>
</dbReference>
<evidence type="ECO:0000256" key="1">
    <source>
        <dbReference type="ARBA" id="ARBA00007401"/>
    </source>
</evidence>
<dbReference type="PRINTS" id="PR00132">
    <property type="entry name" value="GLHYDRLASE2"/>
</dbReference>
<dbReference type="Gene3D" id="2.60.120.260">
    <property type="entry name" value="Galactose-binding domain-like"/>
    <property type="match status" value="1"/>
</dbReference>
<dbReference type="Proteomes" id="UP000725002">
    <property type="component" value="Unassembled WGS sequence"/>
</dbReference>
<reference evidence="9" key="1">
    <citation type="submission" date="2020-10" db="EMBL/GenBank/DDBJ databases">
        <authorList>
            <person name="Gilroy R."/>
        </authorList>
    </citation>
    <scope>NUCLEOTIDE SEQUENCE</scope>
    <source>
        <strain evidence="9">G3-8215</strain>
    </source>
</reference>
<dbReference type="InterPro" id="IPR051913">
    <property type="entry name" value="GH2_Domain-Containing"/>
</dbReference>
<dbReference type="InterPro" id="IPR017853">
    <property type="entry name" value="GH"/>
</dbReference>
<comment type="caution">
    <text evidence="9">The sequence shown here is derived from an EMBL/GenBank/DDBJ whole genome shotgun (WGS) entry which is preliminary data.</text>
</comment>
<dbReference type="Pfam" id="PF18565">
    <property type="entry name" value="Glyco_hydro2_C5"/>
    <property type="match status" value="1"/>
</dbReference>
<dbReference type="InterPro" id="IPR032311">
    <property type="entry name" value="DUF4982"/>
</dbReference>
<evidence type="ECO:0000256" key="3">
    <source>
        <dbReference type="ARBA" id="ARBA00023295"/>
    </source>
</evidence>
<keyword evidence="2" id="KW-0378">Hydrolase</keyword>
<evidence type="ECO:0000259" key="4">
    <source>
        <dbReference type="Pfam" id="PF00703"/>
    </source>
</evidence>